<sequence>MLRLHYTGDSVLVADQVGDALVEYARALADAKTADVVVVPVVVADGRVEKAEFLLGPASQLYLTPAQDVRDVDADGEVVADLKRRTRNLQTSVTFSPEAPPTQIPFDHDAS</sequence>
<gene>
    <name evidence="1" type="ORF">ACFFPJ_05190</name>
</gene>
<evidence type="ECO:0000313" key="2">
    <source>
        <dbReference type="Proteomes" id="UP001589611"/>
    </source>
</evidence>
<proteinExistence type="predicted"/>
<dbReference type="RefSeq" id="WP_344714130.1">
    <property type="nucleotide sequence ID" value="NZ_BAAAWH010000001.1"/>
</dbReference>
<keyword evidence="2" id="KW-1185">Reference proteome</keyword>
<reference evidence="1 2" key="1">
    <citation type="submission" date="2024-09" db="EMBL/GenBank/DDBJ databases">
        <authorList>
            <person name="Sun Q."/>
            <person name="Mori K."/>
        </authorList>
    </citation>
    <scope>NUCLEOTIDE SEQUENCE [LARGE SCALE GENOMIC DNA]</scope>
    <source>
        <strain evidence="1 2">JCM 1342</strain>
    </source>
</reference>
<name>A0ABV5SXV9_9MICO</name>
<organism evidence="1 2">
    <name type="scientific">Microbacterium terregens</name>
    <dbReference type="NCBI Taxonomy" id="69363"/>
    <lineage>
        <taxon>Bacteria</taxon>
        <taxon>Bacillati</taxon>
        <taxon>Actinomycetota</taxon>
        <taxon>Actinomycetes</taxon>
        <taxon>Micrococcales</taxon>
        <taxon>Microbacteriaceae</taxon>
        <taxon>Microbacterium</taxon>
    </lineage>
</organism>
<evidence type="ECO:0000313" key="1">
    <source>
        <dbReference type="EMBL" id="MFB9645188.1"/>
    </source>
</evidence>
<dbReference type="EMBL" id="JBHMBE010000002">
    <property type="protein sequence ID" value="MFB9645188.1"/>
    <property type="molecule type" value="Genomic_DNA"/>
</dbReference>
<protein>
    <submittedName>
        <fullName evidence="1">Uncharacterized protein</fullName>
    </submittedName>
</protein>
<dbReference type="Proteomes" id="UP001589611">
    <property type="component" value="Unassembled WGS sequence"/>
</dbReference>
<accession>A0ABV5SXV9</accession>
<comment type="caution">
    <text evidence="1">The sequence shown here is derived from an EMBL/GenBank/DDBJ whole genome shotgun (WGS) entry which is preliminary data.</text>
</comment>